<reference evidence="5" key="1">
    <citation type="submission" date="2020-04" db="EMBL/GenBank/DDBJ databases">
        <title>Analysis of mating type loci in Filobasidium floriforme.</title>
        <authorList>
            <person name="Nowrousian M."/>
        </authorList>
    </citation>
    <scope>NUCLEOTIDE SEQUENCE</scope>
    <source>
        <strain evidence="5">CBS 6242</strain>
    </source>
</reference>
<dbReference type="GO" id="GO:0005778">
    <property type="term" value="C:peroxisomal membrane"/>
    <property type="evidence" value="ECO:0007669"/>
    <property type="project" value="UniProtKB-SubCell"/>
</dbReference>
<sequence length="283" mass="31462">MSDAYLKASSRKPSSALIKHLLFPSTSPRLTPSNLATFLSTTSGLDKTLMLIQYPARIIVPLLLALARRSRNKDGRRLLSRFAQDLTNLSGSVSDARTMMRLLGIVAMLPSIPTLFHPTTSLLTSLQNLALIIYYPLENLSFLSSKGVFPLSPARELRWSVWSCRAWMAYVALEFVALWERRNGLIVRQKALEVQHRQSLQMEVKPADGSTMSTTTPTSELALQKDWVAWYEDAVSNLGYAPLTVHWSLYQGAWTNQAWTGLFGTVACVAGLRSKWRAMGGGA</sequence>
<evidence type="ECO:0000256" key="4">
    <source>
        <dbReference type="ARBA" id="ARBA00046271"/>
    </source>
</evidence>
<evidence type="ECO:0000256" key="1">
    <source>
        <dbReference type="ARBA" id="ARBA00022593"/>
    </source>
</evidence>
<comment type="caution">
    <text evidence="5">The sequence shown here is derived from an EMBL/GenBank/DDBJ whole genome shotgun (WGS) entry which is preliminary data.</text>
</comment>
<organism evidence="5 6">
    <name type="scientific">Filobasidium floriforme</name>
    <dbReference type="NCBI Taxonomy" id="5210"/>
    <lineage>
        <taxon>Eukaryota</taxon>
        <taxon>Fungi</taxon>
        <taxon>Dikarya</taxon>
        <taxon>Basidiomycota</taxon>
        <taxon>Agaricomycotina</taxon>
        <taxon>Tremellomycetes</taxon>
        <taxon>Filobasidiales</taxon>
        <taxon>Filobasidiaceae</taxon>
        <taxon>Filobasidium</taxon>
    </lineage>
</organism>
<proteinExistence type="predicted"/>
<keyword evidence="6" id="KW-1185">Reference proteome</keyword>
<dbReference type="InterPro" id="IPR008733">
    <property type="entry name" value="PEX11"/>
</dbReference>
<protein>
    <recommendedName>
        <fullName evidence="7">Peroxin 11C</fullName>
    </recommendedName>
</protein>
<evidence type="ECO:0000313" key="6">
    <source>
        <dbReference type="Proteomes" id="UP000812966"/>
    </source>
</evidence>
<comment type="subcellular location">
    <subcellularLocation>
        <location evidence="4">Peroxisome membrane</location>
    </subcellularLocation>
</comment>
<keyword evidence="2" id="KW-0472">Membrane</keyword>
<dbReference type="AlphaFoldDB" id="A0A8K0JSN7"/>
<evidence type="ECO:0000256" key="2">
    <source>
        <dbReference type="ARBA" id="ARBA00023136"/>
    </source>
</evidence>
<dbReference type="Proteomes" id="UP000812966">
    <property type="component" value="Unassembled WGS sequence"/>
</dbReference>
<dbReference type="Pfam" id="PF05648">
    <property type="entry name" value="PEX11"/>
    <property type="match status" value="1"/>
</dbReference>
<evidence type="ECO:0000256" key="3">
    <source>
        <dbReference type="ARBA" id="ARBA00023140"/>
    </source>
</evidence>
<keyword evidence="3" id="KW-0576">Peroxisome</keyword>
<accession>A0A8K0JSN7</accession>
<name>A0A8K0JSN7_9TREE</name>
<dbReference type="EMBL" id="JABELV010000001">
    <property type="protein sequence ID" value="KAG7580079.1"/>
    <property type="molecule type" value="Genomic_DNA"/>
</dbReference>
<gene>
    <name evidence="5" type="ORF">FFLO_00050</name>
</gene>
<keyword evidence="1" id="KW-0962">Peroxisome biogenesis</keyword>
<dbReference type="PANTHER" id="PTHR12652">
    <property type="entry name" value="PEROXISOMAL BIOGENESIS FACTOR 11"/>
    <property type="match status" value="1"/>
</dbReference>
<evidence type="ECO:0008006" key="7">
    <source>
        <dbReference type="Google" id="ProtNLM"/>
    </source>
</evidence>
<evidence type="ECO:0000313" key="5">
    <source>
        <dbReference type="EMBL" id="KAG7580079.1"/>
    </source>
</evidence>
<dbReference type="GO" id="GO:0016559">
    <property type="term" value="P:peroxisome fission"/>
    <property type="evidence" value="ECO:0007669"/>
    <property type="project" value="InterPro"/>
</dbReference>
<dbReference type="PANTHER" id="PTHR12652:SF25">
    <property type="entry name" value="MICROBODY (PEROXISOME) PROLIFERATION PROTEIN PEROXIN 11C (EUROFUNG)"/>
    <property type="match status" value="1"/>
</dbReference>